<dbReference type="PIRSF" id="PIRSF002808">
    <property type="entry name" value="Hexose_phosphate_transp"/>
    <property type="match status" value="1"/>
</dbReference>
<evidence type="ECO:0000313" key="9">
    <source>
        <dbReference type="EMBL" id="HAT1680534.1"/>
    </source>
</evidence>
<dbReference type="Gene3D" id="1.20.1250.20">
    <property type="entry name" value="MFS general substrate transporter like domains"/>
    <property type="match status" value="2"/>
</dbReference>
<evidence type="ECO:0000259" key="8">
    <source>
        <dbReference type="PROSITE" id="PS50850"/>
    </source>
</evidence>
<feature type="transmembrane region" description="Helical" evidence="7">
    <location>
        <begin position="300"/>
        <end position="323"/>
    </location>
</feature>
<keyword evidence="5 7" id="KW-0472">Membrane</keyword>
<dbReference type="InterPro" id="IPR036259">
    <property type="entry name" value="MFS_trans_sf"/>
</dbReference>
<dbReference type="SUPFAM" id="SSF103473">
    <property type="entry name" value="MFS general substrate transporter"/>
    <property type="match status" value="1"/>
</dbReference>
<feature type="domain" description="Major facilitator superfamily (MFS) profile" evidence="8">
    <location>
        <begin position="26"/>
        <end position="448"/>
    </location>
</feature>
<organism evidence="9 10">
    <name type="scientific">Klebsiella oxytoca</name>
    <dbReference type="NCBI Taxonomy" id="571"/>
    <lineage>
        <taxon>Bacteria</taxon>
        <taxon>Pseudomonadati</taxon>
        <taxon>Pseudomonadota</taxon>
        <taxon>Gammaproteobacteria</taxon>
        <taxon>Enterobacterales</taxon>
        <taxon>Enterobacteriaceae</taxon>
        <taxon>Klebsiella/Raoultella group</taxon>
        <taxon>Klebsiella</taxon>
    </lineage>
</organism>
<dbReference type="InterPro" id="IPR000849">
    <property type="entry name" value="Sugar_P_transporter"/>
</dbReference>
<keyword evidence="2" id="KW-1003">Cell membrane</keyword>
<feature type="transmembrane region" description="Helical" evidence="7">
    <location>
        <begin position="359"/>
        <end position="381"/>
    </location>
</feature>
<dbReference type="CDD" id="cd17319">
    <property type="entry name" value="MFS_ExuT_GudP_like"/>
    <property type="match status" value="1"/>
</dbReference>
<dbReference type="Proteomes" id="UP000856143">
    <property type="component" value="Unassembled WGS sequence"/>
</dbReference>
<feature type="transmembrane region" description="Helical" evidence="7">
    <location>
        <begin position="180"/>
        <end position="199"/>
    </location>
</feature>
<name>A0AAN5L603_KLEOX</name>
<evidence type="ECO:0000256" key="3">
    <source>
        <dbReference type="ARBA" id="ARBA00022692"/>
    </source>
</evidence>
<evidence type="ECO:0000256" key="5">
    <source>
        <dbReference type="ARBA" id="ARBA00023136"/>
    </source>
</evidence>
<dbReference type="InterPro" id="IPR011701">
    <property type="entry name" value="MFS"/>
</dbReference>
<dbReference type="InterPro" id="IPR020846">
    <property type="entry name" value="MFS_dom"/>
</dbReference>
<dbReference type="Pfam" id="PF07690">
    <property type="entry name" value="MFS_1"/>
    <property type="match status" value="1"/>
</dbReference>
<comment type="similarity">
    <text evidence="6">Belongs to the major facilitator superfamily. Phthalate permease family.</text>
</comment>
<evidence type="ECO:0000313" key="10">
    <source>
        <dbReference type="Proteomes" id="UP000856143"/>
    </source>
</evidence>
<comment type="subcellular location">
    <subcellularLocation>
        <location evidence="1">Cell membrane</location>
        <topology evidence="1">Multi-pass membrane protein</topology>
    </subcellularLocation>
</comment>
<evidence type="ECO:0000256" key="7">
    <source>
        <dbReference type="SAM" id="Phobius"/>
    </source>
</evidence>
<evidence type="ECO:0000256" key="2">
    <source>
        <dbReference type="ARBA" id="ARBA00022475"/>
    </source>
</evidence>
<dbReference type="PANTHER" id="PTHR11662:SF399">
    <property type="entry name" value="FI19708P1-RELATED"/>
    <property type="match status" value="1"/>
</dbReference>
<dbReference type="PROSITE" id="PS50850">
    <property type="entry name" value="MFS"/>
    <property type="match status" value="1"/>
</dbReference>
<evidence type="ECO:0000256" key="4">
    <source>
        <dbReference type="ARBA" id="ARBA00022989"/>
    </source>
</evidence>
<evidence type="ECO:0000256" key="6">
    <source>
        <dbReference type="ARBA" id="ARBA00038514"/>
    </source>
</evidence>
<protein>
    <submittedName>
        <fullName evidence="9">MFS transporter</fullName>
    </submittedName>
</protein>
<keyword evidence="3 7" id="KW-0812">Transmembrane</keyword>
<reference evidence="9" key="1">
    <citation type="journal article" date="2018" name="Genome Biol.">
        <title>SKESA: strategic k-mer extension for scrupulous assemblies.</title>
        <authorList>
            <person name="Souvorov A."/>
            <person name="Agarwala R."/>
            <person name="Lipman D.J."/>
        </authorList>
    </citation>
    <scope>NUCLEOTIDE SEQUENCE</scope>
    <source>
        <strain evidence="9">R404</strain>
    </source>
</reference>
<feature type="transmembrane region" description="Helical" evidence="7">
    <location>
        <begin position="393"/>
        <end position="413"/>
    </location>
</feature>
<sequence length="452" mass="49491">MENTAKVSVRSRISQLCQSGIYRWVVLFIIFIIYTLASADRANLGMALPYIKKEFNLSHTDEGIIAGLFFTCYAIGQIPCGLIYRKATVRVVIAISAVCMSVSTWLVGHATSAWFLKICRAVLGFSEAPLGIGCGTTINNWFPPREKGTAMGIYFAAMKCGPVIVPPVCAFIILTWGWRALFIACAVPGVLFAVLWFLFISSKPEDSRYVSQQELAHIRSEDTAGLNGQPEYHPQDRCPHWVDRMIRRKALSRITTTSGVFLSWNIIGSALGFLCMSGVINTIMAWIPTYLMTDRGFSTVNTGFIAAAPFLGAVIGNMLGGIISDRVFVKRRKPLMMVSAITTAVMMIFFTGLPSQPVYIAVFLFVVGVLLNLGYSAFVLFPTGLTDKEVYPLAYSLVNTGGSVGGALVPWLVGVLLDRSDWSHVFLFLSACSLVCLLVVLTMSEPVAEKMS</sequence>
<feature type="transmembrane region" description="Helical" evidence="7">
    <location>
        <begin position="64"/>
        <end position="84"/>
    </location>
</feature>
<dbReference type="InterPro" id="IPR050382">
    <property type="entry name" value="MFS_Na/Anion_cotransporter"/>
</dbReference>
<evidence type="ECO:0000256" key="1">
    <source>
        <dbReference type="ARBA" id="ARBA00004651"/>
    </source>
</evidence>
<feature type="transmembrane region" description="Helical" evidence="7">
    <location>
        <begin position="91"/>
        <end position="116"/>
    </location>
</feature>
<gene>
    <name evidence="9" type="ORF">I8Y21_001143</name>
</gene>
<proteinExistence type="inferred from homology"/>
<feature type="transmembrane region" description="Helical" evidence="7">
    <location>
        <begin position="122"/>
        <end position="142"/>
    </location>
</feature>
<feature type="transmembrane region" description="Helical" evidence="7">
    <location>
        <begin position="335"/>
        <end position="353"/>
    </location>
</feature>
<dbReference type="GO" id="GO:0022857">
    <property type="term" value="F:transmembrane transporter activity"/>
    <property type="evidence" value="ECO:0007669"/>
    <property type="project" value="InterPro"/>
</dbReference>
<feature type="transmembrane region" description="Helical" evidence="7">
    <location>
        <begin position="425"/>
        <end position="443"/>
    </location>
</feature>
<dbReference type="PANTHER" id="PTHR11662">
    <property type="entry name" value="SOLUTE CARRIER FAMILY 17"/>
    <property type="match status" value="1"/>
</dbReference>
<comment type="caution">
    <text evidence="9">The sequence shown here is derived from an EMBL/GenBank/DDBJ whole genome shotgun (WGS) entry which is preliminary data.</text>
</comment>
<keyword evidence="4 7" id="KW-1133">Transmembrane helix</keyword>
<dbReference type="EMBL" id="DACSEO010000009">
    <property type="protein sequence ID" value="HAT1680534.1"/>
    <property type="molecule type" value="Genomic_DNA"/>
</dbReference>
<feature type="transmembrane region" description="Helical" evidence="7">
    <location>
        <begin position="21"/>
        <end position="39"/>
    </location>
</feature>
<dbReference type="GO" id="GO:0005886">
    <property type="term" value="C:plasma membrane"/>
    <property type="evidence" value="ECO:0007669"/>
    <property type="project" value="UniProtKB-SubCell"/>
</dbReference>
<reference evidence="9" key="2">
    <citation type="submission" date="2020-11" db="EMBL/GenBank/DDBJ databases">
        <authorList>
            <consortium name="NCBI Pathogen Detection Project"/>
        </authorList>
    </citation>
    <scope>NUCLEOTIDE SEQUENCE</scope>
    <source>
        <strain evidence="9">R404</strain>
    </source>
</reference>
<accession>A0AAN5L603</accession>
<feature type="transmembrane region" description="Helical" evidence="7">
    <location>
        <begin position="154"/>
        <end position="174"/>
    </location>
</feature>
<dbReference type="AlphaFoldDB" id="A0AAN5L603"/>
<feature type="transmembrane region" description="Helical" evidence="7">
    <location>
        <begin position="254"/>
        <end position="280"/>
    </location>
</feature>